<accession>A0AAV7JLX1</accession>
<protein>
    <recommendedName>
        <fullName evidence="4">Metal-dependent HD superfamily phosphohydrolase</fullName>
    </recommendedName>
</protein>
<dbReference type="AlphaFoldDB" id="A0AAV7JLX1"/>
<evidence type="ECO:0000313" key="2">
    <source>
        <dbReference type="EMBL" id="KAI6649717.1"/>
    </source>
</evidence>
<proteinExistence type="predicted"/>
<gene>
    <name evidence="2" type="ORF">LOD99_6507</name>
</gene>
<dbReference type="EMBL" id="JAKMXF010000318">
    <property type="protein sequence ID" value="KAI6649717.1"/>
    <property type="molecule type" value="Genomic_DNA"/>
</dbReference>
<name>A0AAV7JLX1_9METZ</name>
<feature type="chain" id="PRO_5043865880" description="Metal-dependent HD superfamily phosphohydrolase" evidence="1">
    <location>
        <begin position="19"/>
        <end position="249"/>
    </location>
</feature>
<sequence length="249" mass="29780">MLLAISFLIILIGYKVFGWNESNQLDIIWKEFIHKYSIDDNLSNQWLELIKTHYREPQRHYHTLKHIEEMLNLFLLFRDKLDDPDTVFLAIIFHDIIYNPRAVDNEELSAVEFERFYQDITRGNYNRGKLAVNNTLVSQYILETKTHSVSPSLATDSDLLLFLDFDMAILGTKERDYVKYSEQIRTEYQHIPLVIYTQRRSEVLKGFLEYQWIYNTDWFKISHEKTARANIAREISYLSQLPEENKQDL</sequence>
<dbReference type="PANTHER" id="PTHR21174:SF0">
    <property type="entry name" value="HD PHOSPHOHYDROLASE FAMILY PROTEIN-RELATED"/>
    <property type="match status" value="1"/>
</dbReference>
<evidence type="ECO:0000313" key="3">
    <source>
        <dbReference type="Proteomes" id="UP001165289"/>
    </source>
</evidence>
<evidence type="ECO:0008006" key="4">
    <source>
        <dbReference type="Google" id="ProtNLM"/>
    </source>
</evidence>
<dbReference type="Proteomes" id="UP001165289">
    <property type="component" value="Unassembled WGS sequence"/>
</dbReference>
<dbReference type="InterPro" id="IPR009218">
    <property type="entry name" value="HD_phosphohydro"/>
</dbReference>
<dbReference type="Gene3D" id="1.10.3210.10">
    <property type="entry name" value="Hypothetical protein af1432"/>
    <property type="match status" value="1"/>
</dbReference>
<evidence type="ECO:0000256" key="1">
    <source>
        <dbReference type="SAM" id="SignalP"/>
    </source>
</evidence>
<keyword evidence="3" id="KW-1185">Reference proteome</keyword>
<comment type="caution">
    <text evidence="2">The sequence shown here is derived from an EMBL/GenBank/DDBJ whole genome shotgun (WGS) entry which is preliminary data.</text>
</comment>
<dbReference type="PANTHER" id="PTHR21174">
    <property type="match status" value="1"/>
</dbReference>
<keyword evidence="1" id="KW-0732">Signal</keyword>
<dbReference type="SUPFAM" id="SSF109604">
    <property type="entry name" value="HD-domain/PDEase-like"/>
    <property type="match status" value="1"/>
</dbReference>
<feature type="signal peptide" evidence="1">
    <location>
        <begin position="1"/>
        <end position="18"/>
    </location>
</feature>
<organism evidence="2 3">
    <name type="scientific">Oopsacas minuta</name>
    <dbReference type="NCBI Taxonomy" id="111878"/>
    <lineage>
        <taxon>Eukaryota</taxon>
        <taxon>Metazoa</taxon>
        <taxon>Porifera</taxon>
        <taxon>Hexactinellida</taxon>
        <taxon>Hexasterophora</taxon>
        <taxon>Lyssacinosida</taxon>
        <taxon>Leucopsacidae</taxon>
        <taxon>Oopsacas</taxon>
    </lineage>
</organism>
<reference evidence="2 3" key="1">
    <citation type="journal article" date="2023" name="BMC Biol.">
        <title>The compact genome of the sponge Oopsacas minuta (Hexactinellida) is lacking key metazoan core genes.</title>
        <authorList>
            <person name="Santini S."/>
            <person name="Schenkelaars Q."/>
            <person name="Jourda C."/>
            <person name="Duchesne M."/>
            <person name="Belahbib H."/>
            <person name="Rocher C."/>
            <person name="Selva M."/>
            <person name="Riesgo A."/>
            <person name="Vervoort M."/>
            <person name="Leys S.P."/>
            <person name="Kodjabachian L."/>
            <person name="Le Bivic A."/>
            <person name="Borchiellini C."/>
            <person name="Claverie J.M."/>
            <person name="Renard E."/>
        </authorList>
    </citation>
    <scope>NUCLEOTIDE SEQUENCE [LARGE SCALE GENOMIC DNA]</scope>
    <source>
        <strain evidence="2">SPO-2</strain>
    </source>
</reference>